<keyword evidence="3" id="KW-1185">Reference proteome</keyword>
<evidence type="ECO:0008006" key="4">
    <source>
        <dbReference type="Google" id="ProtNLM"/>
    </source>
</evidence>
<feature type="transmembrane region" description="Helical" evidence="1">
    <location>
        <begin position="115"/>
        <end position="136"/>
    </location>
</feature>
<feature type="transmembrane region" description="Helical" evidence="1">
    <location>
        <begin position="142"/>
        <end position="162"/>
    </location>
</feature>
<comment type="caution">
    <text evidence="2">The sequence shown here is derived from an EMBL/GenBank/DDBJ whole genome shotgun (WGS) entry which is preliminary data.</text>
</comment>
<accession>A0ABT2IW27</accession>
<name>A0ABT2IW27_9FLAO</name>
<proteinExistence type="predicted"/>
<keyword evidence="1" id="KW-0472">Membrane</keyword>
<evidence type="ECO:0000313" key="2">
    <source>
        <dbReference type="EMBL" id="MCT2563055.1"/>
    </source>
</evidence>
<dbReference type="EMBL" id="JAOAMU010000004">
    <property type="protein sequence ID" value="MCT2563055.1"/>
    <property type="molecule type" value="Genomic_DNA"/>
</dbReference>
<keyword evidence="1" id="KW-1133">Transmembrane helix</keyword>
<keyword evidence="1" id="KW-0812">Transmembrane</keyword>
<dbReference type="Proteomes" id="UP001525566">
    <property type="component" value="Unassembled WGS sequence"/>
</dbReference>
<evidence type="ECO:0000313" key="3">
    <source>
        <dbReference type="Proteomes" id="UP001525566"/>
    </source>
</evidence>
<feature type="transmembrane region" description="Helical" evidence="1">
    <location>
        <begin position="174"/>
        <end position="195"/>
    </location>
</feature>
<evidence type="ECO:0000256" key="1">
    <source>
        <dbReference type="SAM" id="Phobius"/>
    </source>
</evidence>
<protein>
    <recommendedName>
        <fullName evidence="4">VIT family protein</fullName>
    </recommendedName>
</protein>
<organism evidence="2 3">
    <name type="scientific">Chryseobacterium herbae</name>
    <dbReference type="NCBI Taxonomy" id="2976476"/>
    <lineage>
        <taxon>Bacteria</taxon>
        <taxon>Pseudomonadati</taxon>
        <taxon>Bacteroidota</taxon>
        <taxon>Flavobacteriia</taxon>
        <taxon>Flavobacteriales</taxon>
        <taxon>Weeksellaceae</taxon>
        <taxon>Chryseobacterium group</taxon>
        <taxon>Chryseobacterium</taxon>
    </lineage>
</organism>
<gene>
    <name evidence="2" type="ORF">N0B48_14260</name>
</gene>
<dbReference type="RefSeq" id="WP_259839428.1">
    <property type="nucleotide sequence ID" value="NZ_JAOAMU010000004.1"/>
</dbReference>
<reference evidence="2 3" key="1">
    <citation type="submission" date="2022-09" db="EMBL/GenBank/DDBJ databases">
        <title>Chryseobacterium oleae sp.nov., isolated from the inter-root soil of Pyrola calliantha H. Andr. in Tibet.</title>
        <authorList>
            <person name="Li Z."/>
        </authorList>
    </citation>
    <scope>NUCLEOTIDE SEQUENCE [LARGE SCALE GENOMIC DNA]</scope>
    <source>
        <strain evidence="3">pc1-10</strain>
    </source>
</reference>
<sequence length="198" mass="22835">MGFYSKFSEQDLIESYKNQLDYQGKPDQEIINEILSRGSLEDFQDKIKSQHLFLNEQNRLIREIHGHYMNKLSKQECLSLLSSDFLSDKTIGILVNTKYNQIHRKVENLKVDSDTLMFSIFGTIVASVVSTIVILIVLYKFIFLSVFAFGLLIPAYIINYWIIGLFTGKTRDNLAVFIATFIATLLNCVYSIFLINYS</sequence>